<proteinExistence type="predicted"/>
<keyword evidence="9" id="KW-1208">Phospholipid metabolism</keyword>
<dbReference type="Pfam" id="PF02660">
    <property type="entry name" value="G3P_acyltransf"/>
    <property type="match status" value="1"/>
</dbReference>
<evidence type="ECO:0000256" key="4">
    <source>
        <dbReference type="ARBA" id="ARBA00022692"/>
    </source>
</evidence>
<accession>X1ILD4</accession>
<feature type="transmembrane region" description="Helical" evidence="10">
    <location>
        <begin position="55"/>
        <end position="77"/>
    </location>
</feature>
<dbReference type="GO" id="GO:0005886">
    <property type="term" value="C:plasma membrane"/>
    <property type="evidence" value="ECO:0007669"/>
    <property type="project" value="InterPro"/>
</dbReference>
<feature type="transmembrane region" description="Helical" evidence="10">
    <location>
        <begin position="144"/>
        <end position="160"/>
    </location>
</feature>
<organism evidence="11">
    <name type="scientific">marine sediment metagenome</name>
    <dbReference type="NCBI Taxonomy" id="412755"/>
    <lineage>
        <taxon>unclassified sequences</taxon>
        <taxon>metagenomes</taxon>
        <taxon>ecological metagenomes</taxon>
    </lineage>
</organism>
<feature type="non-terminal residue" evidence="11">
    <location>
        <position position="1"/>
    </location>
</feature>
<evidence type="ECO:0000256" key="10">
    <source>
        <dbReference type="SAM" id="Phobius"/>
    </source>
</evidence>
<reference evidence="11" key="1">
    <citation type="journal article" date="2014" name="Front. Microbiol.">
        <title>High frequency of phylogenetically diverse reductive dehalogenase-homologous genes in deep subseafloor sedimentary metagenomes.</title>
        <authorList>
            <person name="Kawai M."/>
            <person name="Futagami T."/>
            <person name="Toyoda A."/>
            <person name="Takaki Y."/>
            <person name="Nishi S."/>
            <person name="Hori S."/>
            <person name="Arai W."/>
            <person name="Tsubouchi T."/>
            <person name="Morono Y."/>
            <person name="Uchiyama I."/>
            <person name="Ito T."/>
            <person name="Fujiyama A."/>
            <person name="Inagaki F."/>
            <person name="Takami H."/>
        </authorList>
    </citation>
    <scope>NUCLEOTIDE SEQUENCE</scope>
    <source>
        <strain evidence="11">Expedition CK06-06</strain>
    </source>
</reference>
<evidence type="ECO:0000313" key="11">
    <source>
        <dbReference type="EMBL" id="GAH82497.1"/>
    </source>
</evidence>
<evidence type="ECO:0000256" key="7">
    <source>
        <dbReference type="ARBA" id="ARBA00023136"/>
    </source>
</evidence>
<evidence type="ECO:0000256" key="1">
    <source>
        <dbReference type="ARBA" id="ARBA00022475"/>
    </source>
</evidence>
<name>X1ILD4_9ZZZZ</name>
<keyword evidence="5 10" id="KW-1133">Transmembrane helix</keyword>
<keyword evidence="6" id="KW-0443">Lipid metabolism</keyword>
<evidence type="ECO:0000256" key="3">
    <source>
        <dbReference type="ARBA" id="ARBA00022679"/>
    </source>
</evidence>
<protein>
    <recommendedName>
        <fullName evidence="12">Acyl-phosphate glycerol 3-phosphate acyltransferase</fullName>
    </recommendedName>
</protein>
<feature type="transmembrane region" description="Helical" evidence="10">
    <location>
        <begin position="20"/>
        <end position="43"/>
    </location>
</feature>
<sequence>QYGSGKTGATNVLRTAGKKAAALVVILDVSKGVLAVIFAGLIIRGDYLVVGELGLGMLVAQVLAASAVIIGHIFPVFLKFKGGRGVAPFFGGLIALCPAAAVFGGGVLIIGAGLTRYASIGSIAGAVGTYTILVPLTILSGFPIEYLAYALVGTIIIIFMH</sequence>
<keyword evidence="4 10" id="KW-0812">Transmembrane</keyword>
<dbReference type="PANTHER" id="PTHR30309">
    <property type="entry name" value="INNER MEMBRANE PROTEIN YGIH"/>
    <property type="match status" value="1"/>
</dbReference>
<evidence type="ECO:0000256" key="9">
    <source>
        <dbReference type="ARBA" id="ARBA00023264"/>
    </source>
</evidence>
<evidence type="ECO:0000256" key="8">
    <source>
        <dbReference type="ARBA" id="ARBA00023209"/>
    </source>
</evidence>
<keyword evidence="8" id="KW-0594">Phospholipid biosynthesis</keyword>
<feature type="transmembrane region" description="Helical" evidence="10">
    <location>
        <begin position="89"/>
        <end position="110"/>
    </location>
</feature>
<gene>
    <name evidence="11" type="ORF">S03H2_68323</name>
</gene>
<dbReference type="GO" id="GO:0043772">
    <property type="term" value="F:acyl-phosphate glycerol-3-phosphate acyltransferase activity"/>
    <property type="evidence" value="ECO:0007669"/>
    <property type="project" value="InterPro"/>
</dbReference>
<evidence type="ECO:0000256" key="5">
    <source>
        <dbReference type="ARBA" id="ARBA00022989"/>
    </source>
</evidence>
<dbReference type="EMBL" id="BARU01044900">
    <property type="protein sequence ID" value="GAH82497.1"/>
    <property type="molecule type" value="Genomic_DNA"/>
</dbReference>
<keyword evidence="1" id="KW-1003">Cell membrane</keyword>
<evidence type="ECO:0008006" key="12">
    <source>
        <dbReference type="Google" id="ProtNLM"/>
    </source>
</evidence>
<dbReference type="SMART" id="SM01207">
    <property type="entry name" value="G3P_acyltransf"/>
    <property type="match status" value="1"/>
</dbReference>
<dbReference type="GO" id="GO:0008654">
    <property type="term" value="P:phospholipid biosynthetic process"/>
    <property type="evidence" value="ECO:0007669"/>
    <property type="project" value="UniProtKB-KW"/>
</dbReference>
<feature type="transmembrane region" description="Helical" evidence="10">
    <location>
        <begin position="117"/>
        <end position="138"/>
    </location>
</feature>
<feature type="non-terminal residue" evidence="11">
    <location>
        <position position="161"/>
    </location>
</feature>
<keyword evidence="3" id="KW-0808">Transferase</keyword>
<dbReference type="PANTHER" id="PTHR30309:SF0">
    <property type="entry name" value="GLYCEROL-3-PHOSPHATE ACYLTRANSFERASE-RELATED"/>
    <property type="match status" value="1"/>
</dbReference>
<dbReference type="InterPro" id="IPR003811">
    <property type="entry name" value="G3P_acylTferase_PlsY"/>
</dbReference>
<evidence type="ECO:0000256" key="2">
    <source>
        <dbReference type="ARBA" id="ARBA00022516"/>
    </source>
</evidence>
<keyword evidence="2" id="KW-0444">Lipid biosynthesis</keyword>
<dbReference type="AlphaFoldDB" id="X1ILD4"/>
<comment type="caution">
    <text evidence="11">The sequence shown here is derived from an EMBL/GenBank/DDBJ whole genome shotgun (WGS) entry which is preliminary data.</text>
</comment>
<evidence type="ECO:0000256" key="6">
    <source>
        <dbReference type="ARBA" id="ARBA00023098"/>
    </source>
</evidence>
<keyword evidence="7 10" id="KW-0472">Membrane</keyword>